<gene>
    <name evidence="1" type="ORF">ACEZDJ_18025</name>
</gene>
<proteinExistence type="predicted"/>
<dbReference type="EMBL" id="JBHEZZ010000009">
    <property type="protein sequence ID" value="MFC1403190.1"/>
    <property type="molecule type" value="Genomic_DNA"/>
</dbReference>
<evidence type="ECO:0000313" key="1">
    <source>
        <dbReference type="EMBL" id="MFC1403190.1"/>
    </source>
</evidence>
<evidence type="ECO:0000313" key="2">
    <source>
        <dbReference type="Proteomes" id="UP001592528"/>
    </source>
</evidence>
<keyword evidence="2" id="KW-1185">Reference proteome</keyword>
<name>A0ABV6UP26_9ACTN</name>
<protein>
    <submittedName>
        <fullName evidence="1">DUF3560 domain-containing protein</fullName>
    </submittedName>
</protein>
<dbReference type="Proteomes" id="UP001592528">
    <property type="component" value="Unassembled WGS sequence"/>
</dbReference>
<reference evidence="1 2" key="1">
    <citation type="submission" date="2024-09" db="EMBL/GenBank/DDBJ databases">
        <authorList>
            <person name="Lee S.D."/>
        </authorList>
    </citation>
    <scope>NUCLEOTIDE SEQUENCE [LARGE SCALE GENOMIC DNA]</scope>
    <source>
        <strain evidence="1 2">N1-5</strain>
    </source>
</reference>
<dbReference type="Pfam" id="PF12083">
    <property type="entry name" value="DUF3560"/>
    <property type="match status" value="1"/>
</dbReference>
<accession>A0ABV6UP26</accession>
<dbReference type="RefSeq" id="WP_051725362.1">
    <property type="nucleotide sequence ID" value="NZ_JBHEZZ010000009.1"/>
</dbReference>
<sequence length="339" mass="38424">MTIEIIHTRSDGTLIHGTSKGDGAAEVLKTRDYSSGYTQPARHSRTLGCWYLPNSRDKRALKTMLEALAERLRAAGFTVTVTIREADRRTFADAEQERVERAEDRAERFAGYADNASTRSDAAWARVGRIAEGIPFGQPILVGHHSERRARRDQERMDTAARTSFAESKRAGYWSGRQQAAEAYERHRTNPGRTLRRLDKLRADLRAVEKWQHGQSAKGYRLDPTNPEVSAELTIRHDELTEEITYWEEVIAQAEANGFKVWAPQDFKRGEYARYGGTWYEVLRVNPKSVTIPHIHNGVGRKVVRATDAANGWTWTLPYHEVSGRMTADELAQKFTAAP</sequence>
<dbReference type="InterPro" id="IPR021944">
    <property type="entry name" value="DUF3560"/>
</dbReference>
<comment type="caution">
    <text evidence="1">The sequence shown here is derived from an EMBL/GenBank/DDBJ whole genome shotgun (WGS) entry which is preliminary data.</text>
</comment>
<organism evidence="1 2">
    <name type="scientific">Streptacidiphilus cavernicola</name>
    <dbReference type="NCBI Taxonomy" id="3342716"/>
    <lineage>
        <taxon>Bacteria</taxon>
        <taxon>Bacillati</taxon>
        <taxon>Actinomycetota</taxon>
        <taxon>Actinomycetes</taxon>
        <taxon>Kitasatosporales</taxon>
        <taxon>Streptomycetaceae</taxon>
        <taxon>Streptacidiphilus</taxon>
    </lineage>
</organism>